<evidence type="ECO:0000256" key="2">
    <source>
        <dbReference type="ARBA" id="ARBA00022676"/>
    </source>
</evidence>
<dbReference type="Gene3D" id="3.40.50.2000">
    <property type="entry name" value="Glycogen Phosphorylase B"/>
    <property type="match status" value="2"/>
</dbReference>
<gene>
    <name evidence="5" type="ORF">BN1012_Phect873</name>
</gene>
<feature type="domain" description="Glycosyl transferase family 1" evidence="4">
    <location>
        <begin position="205"/>
        <end position="362"/>
    </location>
</feature>
<dbReference type="SUPFAM" id="SSF53756">
    <property type="entry name" value="UDP-Glycosyltransferase/glycogen phosphorylase"/>
    <property type="match status" value="1"/>
</dbReference>
<dbReference type="RefSeq" id="WP_043949850.1">
    <property type="nucleotide sequence ID" value="NZ_HG966617.1"/>
</dbReference>
<dbReference type="PANTHER" id="PTHR12526:SF640">
    <property type="entry name" value="COLANIC ACID BIOSYNTHESIS GLYCOSYLTRANSFERASE WCAL-RELATED"/>
    <property type="match status" value="1"/>
</dbReference>
<evidence type="ECO:0000313" key="6">
    <source>
        <dbReference type="Proteomes" id="UP000032160"/>
    </source>
</evidence>
<dbReference type="EMBL" id="HG966617">
    <property type="protein sequence ID" value="CDO59087.1"/>
    <property type="molecule type" value="Genomic_DNA"/>
</dbReference>
<accession>X5MCE0</accession>
<proteinExistence type="inferred from homology"/>
<keyword evidence="6" id="KW-1185">Reference proteome</keyword>
<dbReference type="Proteomes" id="UP000032160">
    <property type="component" value="Chromosome I"/>
</dbReference>
<dbReference type="PANTHER" id="PTHR12526">
    <property type="entry name" value="GLYCOSYLTRANSFERASE"/>
    <property type="match status" value="1"/>
</dbReference>
<evidence type="ECO:0000313" key="5">
    <source>
        <dbReference type="EMBL" id="CDO59087.1"/>
    </source>
</evidence>
<dbReference type="HOGENOM" id="CLU_009583_2_5_5"/>
<reference evidence="5 6" key="1">
    <citation type="journal article" date="2014" name="Front. Genet.">
        <title>Genome and metabolic network of "Candidatus Phaeomarinobacter ectocarpi" Ec32, a new candidate genus of Alphaproteobacteria frequently associated with brown algae.</title>
        <authorList>
            <person name="Dittami S.M."/>
            <person name="Barbeyron T."/>
            <person name="Boyen C."/>
            <person name="Cambefort J."/>
            <person name="Collet G."/>
            <person name="Delage L."/>
            <person name="Gobet A."/>
            <person name="Groisillier A."/>
            <person name="Leblanc C."/>
            <person name="Michel G."/>
            <person name="Scornet D."/>
            <person name="Siegel A."/>
            <person name="Tapia J.E."/>
            <person name="Tonon T."/>
        </authorList>
    </citation>
    <scope>NUCLEOTIDE SEQUENCE [LARGE SCALE GENOMIC DNA]</scope>
    <source>
        <strain evidence="5 6">Ec32</strain>
    </source>
</reference>
<evidence type="ECO:0000256" key="1">
    <source>
        <dbReference type="ARBA" id="ARBA00009481"/>
    </source>
</evidence>
<name>X5MCE0_9HYPH</name>
<organism evidence="5 6">
    <name type="scientific">Candidatus Phaeomarinibacter ectocarpi</name>
    <dbReference type="NCBI Taxonomy" id="1458461"/>
    <lineage>
        <taxon>Bacteria</taxon>
        <taxon>Pseudomonadati</taxon>
        <taxon>Pseudomonadota</taxon>
        <taxon>Alphaproteobacteria</taxon>
        <taxon>Hyphomicrobiales</taxon>
        <taxon>Parvibaculaceae</taxon>
        <taxon>Candidatus Phaeomarinibacter</taxon>
    </lineage>
</organism>
<evidence type="ECO:0000256" key="3">
    <source>
        <dbReference type="ARBA" id="ARBA00022679"/>
    </source>
</evidence>
<dbReference type="KEGG" id="pect:BN1012_Phect873"/>
<keyword evidence="2" id="KW-0328">Glycosyltransferase</keyword>
<sequence>MAFDPSFLKPGCNIVVAAADVFDRTGGIASVSRSVVDALKQAVPPSGALTVLSLHDGPGTTEGEAATSAEYRFSGFAGSTAGFALALTRVALSADCIVVTHVRLAVPLMLLPKFLRPRLIVLAHGSESWKRLKSSSRRVFRAADLVLTNSRYTLEHVMHAQPGVTAMECLLGLSTHITLQTRLPPPRVGAPLSFQAADGQVRSLGNRMLLIVGRLDPREREKGHMELLQALPALRSHYRDVQLVMAGPGDDSDLYCAMAQDLGVEGAVFVLGRVSNADLIALYRDCYAFVMPSRQEGFGLVYLEAMNWARPCVACHNDGGAEVVADQETGLLIDQPVEVDALADAVLTLLDDPARATSMGAEGWARLQREFTPTQFHARFLSHVRRVLA</sequence>
<evidence type="ECO:0000259" key="4">
    <source>
        <dbReference type="Pfam" id="PF00534"/>
    </source>
</evidence>
<dbReference type="STRING" id="1458461.BN1012_Phect873"/>
<dbReference type="OrthoDB" id="9801609at2"/>
<dbReference type="GO" id="GO:0016757">
    <property type="term" value="F:glycosyltransferase activity"/>
    <property type="evidence" value="ECO:0007669"/>
    <property type="project" value="UniProtKB-KW"/>
</dbReference>
<comment type="similarity">
    <text evidence="1">Belongs to the glycosyltransferase group 1 family. Glycosyltransferase 4 subfamily.</text>
</comment>
<dbReference type="CDD" id="cd03801">
    <property type="entry name" value="GT4_PimA-like"/>
    <property type="match status" value="1"/>
</dbReference>
<keyword evidence="3 5" id="KW-0808">Transferase</keyword>
<dbReference type="InterPro" id="IPR001296">
    <property type="entry name" value="Glyco_trans_1"/>
</dbReference>
<dbReference type="AlphaFoldDB" id="X5MCE0"/>
<dbReference type="Pfam" id="PF00534">
    <property type="entry name" value="Glycos_transf_1"/>
    <property type="match status" value="1"/>
</dbReference>
<protein>
    <submittedName>
        <fullName evidence="5">Glycosyltransferase</fullName>
    </submittedName>
</protein>